<feature type="domain" description="START" evidence="3">
    <location>
        <begin position="502"/>
        <end position="670"/>
    </location>
</feature>
<accession>A0A369JB97</accession>
<feature type="compositionally biased region" description="Polar residues" evidence="1">
    <location>
        <begin position="1623"/>
        <end position="1641"/>
    </location>
</feature>
<dbReference type="Proteomes" id="UP000076154">
    <property type="component" value="Unassembled WGS sequence"/>
</dbReference>
<feature type="compositionally biased region" description="Pro residues" evidence="1">
    <location>
        <begin position="1327"/>
        <end position="1339"/>
    </location>
</feature>
<evidence type="ECO:0000259" key="3">
    <source>
        <dbReference type="PROSITE" id="PS50848"/>
    </source>
</evidence>
<feature type="compositionally biased region" description="Low complexity" evidence="1">
    <location>
        <begin position="1642"/>
        <end position="1657"/>
    </location>
</feature>
<dbReference type="InterPro" id="IPR023393">
    <property type="entry name" value="START-like_dom_sf"/>
</dbReference>
<evidence type="ECO:0000313" key="4">
    <source>
        <dbReference type="EMBL" id="RDB18490.1"/>
    </source>
</evidence>
<feature type="transmembrane region" description="Helical" evidence="2">
    <location>
        <begin position="1757"/>
        <end position="1777"/>
    </location>
</feature>
<feature type="region of interest" description="Disordered" evidence="1">
    <location>
        <begin position="1250"/>
        <end position="1374"/>
    </location>
</feature>
<feature type="compositionally biased region" description="Low complexity" evidence="1">
    <location>
        <begin position="1696"/>
        <end position="1717"/>
    </location>
</feature>
<keyword evidence="2" id="KW-1133">Transmembrane helix</keyword>
<name>A0A369JB97_HYPMA</name>
<dbReference type="PANTHER" id="PTHR19308:SF54">
    <property type="entry name" value="START DOMAIN-CONTAINING PROTEIN"/>
    <property type="match status" value="1"/>
</dbReference>
<dbReference type="EMBL" id="LUEZ02000101">
    <property type="protein sequence ID" value="RDB18490.1"/>
    <property type="molecule type" value="Genomic_DNA"/>
</dbReference>
<dbReference type="GO" id="GO:0008289">
    <property type="term" value="F:lipid binding"/>
    <property type="evidence" value="ECO:0007669"/>
    <property type="project" value="InterPro"/>
</dbReference>
<dbReference type="Gene3D" id="3.30.530.20">
    <property type="match status" value="3"/>
</dbReference>
<feature type="compositionally biased region" description="Low complexity" evidence="1">
    <location>
        <begin position="1364"/>
        <end position="1374"/>
    </location>
</feature>
<gene>
    <name evidence="4" type="ORF">Hypma_000246</name>
</gene>
<organism evidence="4 5">
    <name type="scientific">Hypsizygus marmoreus</name>
    <name type="common">White beech mushroom</name>
    <name type="synonym">Agaricus marmoreus</name>
    <dbReference type="NCBI Taxonomy" id="39966"/>
    <lineage>
        <taxon>Eukaryota</taxon>
        <taxon>Fungi</taxon>
        <taxon>Dikarya</taxon>
        <taxon>Basidiomycota</taxon>
        <taxon>Agaricomycotina</taxon>
        <taxon>Agaricomycetes</taxon>
        <taxon>Agaricomycetidae</taxon>
        <taxon>Agaricales</taxon>
        <taxon>Tricholomatineae</taxon>
        <taxon>Lyophyllaceae</taxon>
        <taxon>Hypsizygus</taxon>
    </lineage>
</organism>
<comment type="caution">
    <text evidence="4">The sequence shown here is derived from an EMBL/GenBank/DDBJ whole genome shotgun (WGS) entry which is preliminary data.</text>
</comment>
<feature type="compositionally biased region" description="Low complexity" evidence="1">
    <location>
        <begin position="1250"/>
        <end position="1261"/>
    </location>
</feature>
<reference evidence="4" key="1">
    <citation type="submission" date="2018-04" db="EMBL/GenBank/DDBJ databases">
        <title>Whole genome sequencing of Hypsizygus marmoreus.</title>
        <authorList>
            <person name="Choi I.-G."/>
            <person name="Min B."/>
            <person name="Kim J.-G."/>
            <person name="Kim S."/>
            <person name="Oh Y.-L."/>
            <person name="Kong W.-S."/>
            <person name="Park H."/>
            <person name="Jeong J."/>
            <person name="Song E.-S."/>
        </authorList>
    </citation>
    <scope>NUCLEOTIDE SEQUENCE [LARGE SCALE GENOMIC DNA]</scope>
    <source>
        <strain evidence="4">51987-8</strain>
    </source>
</reference>
<keyword evidence="5" id="KW-1185">Reference proteome</keyword>
<feature type="region of interest" description="Disordered" evidence="1">
    <location>
        <begin position="1622"/>
        <end position="1671"/>
    </location>
</feature>
<evidence type="ECO:0000256" key="2">
    <source>
        <dbReference type="SAM" id="Phobius"/>
    </source>
</evidence>
<keyword evidence="2" id="KW-0812">Transmembrane</keyword>
<dbReference type="GO" id="GO:0005737">
    <property type="term" value="C:cytoplasm"/>
    <property type="evidence" value="ECO:0007669"/>
    <property type="project" value="UniProtKB-ARBA"/>
</dbReference>
<dbReference type="CDD" id="cd00177">
    <property type="entry name" value="START"/>
    <property type="match status" value="1"/>
</dbReference>
<feature type="region of interest" description="Disordered" evidence="1">
    <location>
        <begin position="864"/>
        <end position="892"/>
    </location>
</feature>
<sequence length="1831" mass="198284">MSDGSRLRQSWSTALNDAETHFRQLLTSPASEWKRMQTAADGSPSKKGKARGTALPELADVIVHRNSSKPGQDIFRLVLDVPTGDDFVSLEPWTAVLTTPELRQEWDPAVEEAHLLEMFDHTTRISKTNFTLGWPANPRDAVTISRSFHDPTTVIDITTSLPRSPDEPAYLRPSPPYVRSHVALFAWCIQYIQPQPASTGPGEQPKKKNSLSGKIRITCFWQHDLKSLWNFGSSSALTQQLSTMTLGLFKTVLKRGSHVPKLTGYGYGVSIERIRFQIDREALTIDYAIIPEDEEHVPPEHAQGMDEVHALREQRRLTRSIECVLPASEGWDVRVTTKASSEEVEQLPWSAHAIRSSSSASSSQSSSIPPDQIILRLSHAALIDDHSVLKVRVVIEVSRPSSGLRLNGLPQSIQDVEDRDPSSYFISEQILQDVSSAVDLSFKTSSSLGTVNSSAASTSQSLQTLVRPTAERTPAADKSVLSRVRRNYIYFSSLLQEPEAKWRRTTEARGVSITQLDSIDPTLVVYRAEATFVGVGLWDLYGAVVSPGAKIYWDKQHEDAVLLEDVNELTELWHYKTRPAWPVNGRDSVVLKTVYKSPTTIHVFSFSADDPHLFPNIPPVEPNVIRTQVDLQGWAIEALSPTTTLLTLLEQSDPKGWTNKTSIPTQMINALAGIGEFAIKCGGPPVITRLAGAKANEIRYDHERLSFRVEYEAAASRRGAVSGPGEQPQQDEDVISPSPVIECEIRCDIDTWAHSLDIVVDPPPQSISCLRRHRLSAEGGGLWLSLTHDAMFVDDDRLLVIVRRAPGKEKGLVMVNGAKVTVDIEELLDHEIKMLAKQKRVKPPRIPLDQPPVMGVIRRRRAEWDADSEGGAGADAAGGSNGNGTGASGSGGISAWASAPRISSPLTRFFNYAVDQATATTQQAVAAISPTASGSTVVPSSSKLPMQYALEALAWTQETHSLFPSTGWELAGEKGLPVHRKLASEICPVIPVHKASKVIQGVSAEELAAVVTEPECRRKWDERYDSSCVLESFGGEAKTSFLVSKTGFPWRDRGFYVASVMARAFAPPVVSRRNTSSGEVAEQSNGVRNAVFCVSASFAPESVGVFDAGRYNSYALPVGRVYVDAWILETLDPYTKENYAIPSTRCTRLVAVDYAGAIPAAVNGMINATLPARAVLAVEAFMKGMVAPHPLTRLPAPGLVVTDRKVDEHLALAGVAWRLRRRDENRVLVGTRYREEGRVYVATILITVPRPSSPSASPAPSKALDGGDQMTPRPSTMTLGTSPSRSVVESSSSRELLQRDSSASSTSVQSDATIMPSVPSRALSSSPPVPSSMPSPSAPNAPALRQRTISSTSPPPPAGTFAVSTSSIGRGRSSTSAFTLKGEVRPSTDLVVAELVVDSKLYPDGYDVLLRSKIRKECQVGAVPCREECIRMAAFDTVVATPASTTTTTTPSTTIIETSDSVLPLAYTIHTMPSSPLHSSGLSEAGSPTRHLLRLTLPTAQYDISTVRDPLTGETHSAPPVPRWLLDLRDGGAVVEVEVRPRKEAVSGSIRGSGKKVKVRVDGKDVLVVGEKESLTSVGRDELLDDRVSKMSVLSRVPSEAEPLPDELRVPVAIADDLLDPALTSSTAPDTSEQVTEDSVISSPTEETPTTPTDQQVPPQPTPSTPRVPHAASGGLFGFLHAYTNPLARFTMAGMTATNDTKPSTDTTPTNTDTIASRAAEPASTTTPPQKLPGGLGDIGAATTTFNSLHVGGARRLYPLSTVLVVALIAFLIGSLLRSLLSPADFIYVVTDLKDAEEVNSGGGWREMRRLVEMKYLVGGWDLQLAVVRRH</sequence>
<dbReference type="STRING" id="39966.A0A369JB97"/>
<dbReference type="PROSITE" id="PS50848">
    <property type="entry name" value="START"/>
    <property type="match status" value="2"/>
</dbReference>
<dbReference type="InterPro" id="IPR002913">
    <property type="entry name" value="START_lipid-bd_dom"/>
</dbReference>
<dbReference type="SUPFAM" id="SSF55961">
    <property type="entry name" value="Bet v1-like"/>
    <property type="match status" value="3"/>
</dbReference>
<dbReference type="OrthoDB" id="196858at2759"/>
<feature type="compositionally biased region" description="Gly residues" evidence="1">
    <location>
        <begin position="879"/>
        <end position="892"/>
    </location>
</feature>
<dbReference type="InParanoid" id="A0A369JB97"/>
<feature type="compositionally biased region" description="Polar residues" evidence="1">
    <location>
        <begin position="1272"/>
        <end position="1281"/>
    </location>
</feature>
<feature type="domain" description="START" evidence="3">
    <location>
        <begin position="967"/>
        <end position="1170"/>
    </location>
</feature>
<dbReference type="PANTHER" id="PTHR19308">
    <property type="entry name" value="PHOSPHATIDYLCHOLINE TRANSFER PROTEIN"/>
    <property type="match status" value="1"/>
</dbReference>
<feature type="compositionally biased region" description="Low complexity" evidence="1">
    <location>
        <begin position="1282"/>
        <end position="1326"/>
    </location>
</feature>
<feature type="region of interest" description="Disordered" evidence="1">
    <location>
        <begin position="1696"/>
        <end position="1735"/>
    </location>
</feature>
<proteinExistence type="predicted"/>
<dbReference type="Pfam" id="PF01852">
    <property type="entry name" value="START"/>
    <property type="match status" value="1"/>
</dbReference>
<evidence type="ECO:0000256" key="1">
    <source>
        <dbReference type="SAM" id="MobiDB-lite"/>
    </source>
</evidence>
<evidence type="ECO:0000313" key="5">
    <source>
        <dbReference type="Proteomes" id="UP000076154"/>
    </source>
</evidence>
<protein>
    <recommendedName>
        <fullName evidence="3">START domain-containing protein</fullName>
    </recommendedName>
</protein>
<dbReference type="InterPro" id="IPR051213">
    <property type="entry name" value="START_lipid_transfer"/>
</dbReference>
<keyword evidence="2" id="KW-0472">Membrane</keyword>